<feature type="transmembrane region" description="Helical" evidence="1">
    <location>
        <begin position="154"/>
        <end position="171"/>
    </location>
</feature>
<reference evidence="2 3" key="1">
    <citation type="journal article" date="2016" name="Nat. Commun.">
        <title>Thousands of microbial genomes shed light on interconnected biogeochemical processes in an aquifer system.</title>
        <authorList>
            <person name="Anantharaman K."/>
            <person name="Brown C.T."/>
            <person name="Hug L.A."/>
            <person name="Sharon I."/>
            <person name="Castelle C.J."/>
            <person name="Probst A.J."/>
            <person name="Thomas B.C."/>
            <person name="Singh A."/>
            <person name="Wilkins M.J."/>
            <person name="Karaoz U."/>
            <person name="Brodie E.L."/>
            <person name="Williams K.H."/>
            <person name="Hubbard S.S."/>
            <person name="Banfield J.F."/>
        </authorList>
    </citation>
    <scope>NUCLEOTIDE SEQUENCE [LARGE SCALE GENOMIC DNA]</scope>
</reference>
<organism evidence="2 3">
    <name type="scientific">candidate division Kazan bacterium RIFCSPLOWO2_01_FULL_45_19</name>
    <dbReference type="NCBI Taxonomy" id="1798538"/>
    <lineage>
        <taxon>Bacteria</taxon>
        <taxon>Bacteria division Kazan-3B-28</taxon>
    </lineage>
</organism>
<feature type="transmembrane region" description="Helical" evidence="1">
    <location>
        <begin position="12"/>
        <end position="31"/>
    </location>
</feature>
<accession>A0A1F4NQP7</accession>
<keyword evidence="1" id="KW-0472">Membrane</keyword>
<sequence>MQKIGPWFWNNRKSLITTALFGALLELLFIFPTYLVWWVVGLAIILTMGVWWLAGFGRDIQKWWWLWAESIWVTAGGIGLVIFSLLNIWQFQIVTLLILLVMFGIFKFYNQYFQDNTWPVRSFSLLSFLNLVAFFATGASWLMAAEFYNLDSGWLMLGYLAQVVLAINLRFWREGVMSVRRWFYILVTALVLEEALWVISSWHRGVYLKAFLLAMIFYVFMDFILHYSRGTLTVKVVVEYASLIAFLLVTIFVFDWLLILQ</sequence>
<proteinExistence type="predicted"/>
<name>A0A1F4NQP7_UNCK3</name>
<comment type="caution">
    <text evidence="2">The sequence shown here is derived from an EMBL/GenBank/DDBJ whole genome shotgun (WGS) entry which is preliminary data.</text>
</comment>
<dbReference type="EMBL" id="METD01000001">
    <property type="protein sequence ID" value="OGB73731.1"/>
    <property type="molecule type" value="Genomic_DNA"/>
</dbReference>
<evidence type="ECO:0000313" key="3">
    <source>
        <dbReference type="Proteomes" id="UP000178085"/>
    </source>
</evidence>
<evidence type="ECO:0000256" key="1">
    <source>
        <dbReference type="SAM" id="Phobius"/>
    </source>
</evidence>
<feature type="transmembrane region" description="Helical" evidence="1">
    <location>
        <begin position="37"/>
        <end position="56"/>
    </location>
</feature>
<feature type="transmembrane region" description="Helical" evidence="1">
    <location>
        <begin position="63"/>
        <end position="83"/>
    </location>
</feature>
<dbReference type="AlphaFoldDB" id="A0A1F4NQP7"/>
<feature type="transmembrane region" description="Helical" evidence="1">
    <location>
        <begin position="122"/>
        <end position="142"/>
    </location>
</feature>
<gene>
    <name evidence="2" type="ORF">A3K51_02765</name>
</gene>
<protein>
    <submittedName>
        <fullName evidence="2">Uncharacterized protein</fullName>
    </submittedName>
</protein>
<feature type="transmembrane region" description="Helical" evidence="1">
    <location>
        <begin position="89"/>
        <end position="110"/>
    </location>
</feature>
<keyword evidence="1" id="KW-1133">Transmembrane helix</keyword>
<evidence type="ECO:0000313" key="2">
    <source>
        <dbReference type="EMBL" id="OGB73731.1"/>
    </source>
</evidence>
<feature type="transmembrane region" description="Helical" evidence="1">
    <location>
        <begin position="206"/>
        <end position="225"/>
    </location>
</feature>
<feature type="transmembrane region" description="Helical" evidence="1">
    <location>
        <begin position="237"/>
        <end position="259"/>
    </location>
</feature>
<keyword evidence="1" id="KW-0812">Transmembrane</keyword>
<feature type="transmembrane region" description="Helical" evidence="1">
    <location>
        <begin position="183"/>
        <end position="200"/>
    </location>
</feature>
<dbReference type="Proteomes" id="UP000178085">
    <property type="component" value="Unassembled WGS sequence"/>
</dbReference>